<keyword evidence="1" id="KW-1133">Transmembrane helix</keyword>
<dbReference type="Proteomes" id="UP000618240">
    <property type="component" value="Unassembled WGS sequence"/>
</dbReference>
<evidence type="ECO:0000256" key="1">
    <source>
        <dbReference type="SAM" id="Phobius"/>
    </source>
</evidence>
<gene>
    <name evidence="2" type="ORF">JI747_010290</name>
</gene>
<accession>A0ABS8A2J3</accession>
<comment type="caution">
    <text evidence="2">The sequence shown here is derived from an EMBL/GenBank/DDBJ whole genome shotgun (WGS) entry which is preliminary data.</text>
</comment>
<keyword evidence="1" id="KW-0472">Membrane</keyword>
<evidence type="ECO:0008006" key="4">
    <source>
        <dbReference type="Google" id="ProtNLM"/>
    </source>
</evidence>
<organism evidence="2 3">
    <name type="scientific">Chryseobacterium tagetis</name>
    <dbReference type="NCBI Taxonomy" id="2801334"/>
    <lineage>
        <taxon>Bacteria</taxon>
        <taxon>Pseudomonadati</taxon>
        <taxon>Bacteroidota</taxon>
        <taxon>Flavobacteriia</taxon>
        <taxon>Flavobacteriales</taxon>
        <taxon>Weeksellaceae</taxon>
        <taxon>Chryseobacterium group</taxon>
        <taxon>Chryseobacterium</taxon>
    </lineage>
</organism>
<keyword evidence="3" id="KW-1185">Reference proteome</keyword>
<sequence>MNNDDFTIKRRLHFFDFKIPNSIIRGNISEENDKTLVKIEFMPLIFHFLSFIFVSLFALIIVIQISKSEKNYFILAIPFIITIIQYFSLKRNIQRNKYDFERELNFIAQKNSTFKNFK</sequence>
<evidence type="ECO:0000313" key="3">
    <source>
        <dbReference type="Proteomes" id="UP000618240"/>
    </source>
</evidence>
<keyword evidence="1" id="KW-0812">Transmembrane</keyword>
<feature type="transmembrane region" description="Helical" evidence="1">
    <location>
        <begin position="44"/>
        <end position="66"/>
    </location>
</feature>
<protein>
    <recommendedName>
        <fullName evidence="4">Positive regulator of sigma(E), RseC/MucC</fullName>
    </recommendedName>
</protein>
<proteinExistence type="predicted"/>
<feature type="transmembrane region" description="Helical" evidence="1">
    <location>
        <begin position="72"/>
        <end position="89"/>
    </location>
</feature>
<dbReference type="RefSeq" id="WP_225688368.1">
    <property type="nucleotide sequence ID" value="NZ_JAERSE020000003.1"/>
</dbReference>
<name>A0ABS8A2J3_9FLAO</name>
<reference evidence="2 3" key="1">
    <citation type="submission" date="2021-09" db="EMBL/GenBank/DDBJ databases">
        <title>Genome sequencing and assembly of Chryseobacterium sp. RG1.</title>
        <authorList>
            <person name="Chhetri G."/>
        </authorList>
    </citation>
    <scope>NUCLEOTIDE SEQUENCE [LARGE SCALE GENOMIC DNA]</scope>
    <source>
        <strain evidence="2 3">RG1</strain>
    </source>
</reference>
<evidence type="ECO:0000313" key="2">
    <source>
        <dbReference type="EMBL" id="MCA6067568.1"/>
    </source>
</evidence>
<dbReference type="EMBL" id="JAERSE020000003">
    <property type="protein sequence ID" value="MCA6067568.1"/>
    <property type="molecule type" value="Genomic_DNA"/>
</dbReference>